<feature type="domain" description="Xylose isomerase-like TIM barrel" evidence="1">
    <location>
        <begin position="37"/>
        <end position="124"/>
    </location>
</feature>
<proteinExistence type="predicted"/>
<organism evidence="2">
    <name type="scientific">marine sediment metagenome</name>
    <dbReference type="NCBI Taxonomy" id="412755"/>
    <lineage>
        <taxon>unclassified sequences</taxon>
        <taxon>metagenomes</taxon>
        <taxon>ecological metagenomes</taxon>
    </lineage>
</organism>
<reference evidence="2" key="1">
    <citation type="journal article" date="2014" name="Front. Microbiol.">
        <title>High frequency of phylogenetically diverse reductive dehalogenase-homologous genes in deep subseafloor sedimentary metagenomes.</title>
        <authorList>
            <person name="Kawai M."/>
            <person name="Futagami T."/>
            <person name="Toyoda A."/>
            <person name="Takaki Y."/>
            <person name="Nishi S."/>
            <person name="Hori S."/>
            <person name="Arai W."/>
            <person name="Tsubouchi T."/>
            <person name="Morono Y."/>
            <person name="Uchiyama I."/>
            <person name="Ito T."/>
            <person name="Fujiyama A."/>
            <person name="Inagaki F."/>
            <person name="Takami H."/>
        </authorList>
    </citation>
    <scope>NUCLEOTIDE SEQUENCE</scope>
    <source>
        <strain evidence="2">Expedition CK06-06</strain>
    </source>
</reference>
<dbReference type="InterPro" id="IPR036237">
    <property type="entry name" value="Xyl_isomerase-like_sf"/>
</dbReference>
<dbReference type="SUPFAM" id="SSF51658">
    <property type="entry name" value="Xylose isomerase-like"/>
    <property type="match status" value="1"/>
</dbReference>
<dbReference type="AlphaFoldDB" id="X1D3Q0"/>
<dbReference type="Gene3D" id="3.20.20.150">
    <property type="entry name" value="Divalent-metal-dependent TIM barrel enzymes"/>
    <property type="match status" value="1"/>
</dbReference>
<feature type="non-terminal residue" evidence="2">
    <location>
        <position position="164"/>
    </location>
</feature>
<evidence type="ECO:0000259" key="1">
    <source>
        <dbReference type="Pfam" id="PF01261"/>
    </source>
</evidence>
<gene>
    <name evidence="2" type="ORF">S01H4_44366</name>
</gene>
<sequence length="164" mass="18688">MTLTRQPKRPKVALYSFSYAGMSYDGPALSIKEFISRAKGFGFEGVELDCRAPHAVPYLLKEKDRKEIVDYLAKESIELSALTANNDFSSPVTEHREANIQMVIDMIHLCRDLRAPVLCVFMAWQGTSRQDGLGTHEIARPGYEMAFPQTTTTERWRHCLEAFR</sequence>
<dbReference type="InterPro" id="IPR013022">
    <property type="entry name" value="Xyl_isomerase-like_TIM-brl"/>
</dbReference>
<dbReference type="Pfam" id="PF01261">
    <property type="entry name" value="AP_endonuc_2"/>
    <property type="match status" value="1"/>
</dbReference>
<protein>
    <recommendedName>
        <fullName evidence="1">Xylose isomerase-like TIM barrel domain-containing protein</fullName>
    </recommendedName>
</protein>
<evidence type="ECO:0000313" key="2">
    <source>
        <dbReference type="EMBL" id="GAG91116.1"/>
    </source>
</evidence>
<comment type="caution">
    <text evidence="2">The sequence shown here is derived from an EMBL/GenBank/DDBJ whole genome shotgun (WGS) entry which is preliminary data.</text>
</comment>
<dbReference type="EMBL" id="BART01024593">
    <property type="protein sequence ID" value="GAG91116.1"/>
    <property type="molecule type" value="Genomic_DNA"/>
</dbReference>
<name>X1D3Q0_9ZZZZ</name>
<accession>X1D3Q0</accession>